<keyword evidence="2" id="KW-0808">Transferase</keyword>
<dbReference type="EMBL" id="ADVR01000141">
    <property type="protein sequence ID" value="EFO78951.1"/>
    <property type="molecule type" value="Genomic_DNA"/>
</dbReference>
<evidence type="ECO:0000256" key="6">
    <source>
        <dbReference type="PROSITE-ProRule" id="PRU00339"/>
    </source>
</evidence>
<dbReference type="OrthoDB" id="9814968at2"/>
<dbReference type="SMART" id="SM00220">
    <property type="entry name" value="S_TKc"/>
    <property type="match status" value="1"/>
</dbReference>
<dbReference type="InterPro" id="IPR011009">
    <property type="entry name" value="Kinase-like_dom_sf"/>
</dbReference>
<sequence length="846" mass="92172">MSDDLTGRTMGRYQVLERLGRGGMAEVYRAYQPTLDRFVALKVIYPHLASDPDLLERFGREARAVAALHHPNIVQVHDFDVHEGTAFMAMEFVSGPTLKAAIQSLHRRGKLLPIPVVGQIIGQLADALGYAHEQRVIHRDVKPANVLIRRRGAADAALNDADIDALLLNLTPTSVVLTDFGVARIIKDSVEHTAAGTILGSPAYMSPEQGRGERVDARSDIYSLGIVLYELLIGQVPFDADTPFAIVMKHSTAALPPPRSLRPDLPIKIEQVLLKALAKDPAQRFQDAAAFGAALREATASLANQAPQSLVSMQAVTDPDAISRSRETRVLEMTSAASAPTPLPTLPSAAPSLTKKRSCLRKSAIMIGVLSTLAVLVVGAFIAGGMMVFRGLNEAGALVVPTELSMQATAAAAEGDILPITPRPPDPNDPLANGLRACSAPGCPGGNADEALRIYTAALDRNPDNPALLAARAQLYIWWDVYTYTEQARADIEAALALDPQHAPAYVARAELIAMTTEDDQSHRQALQDLDRAIELDPNLMAAYIAHARLLTSAPDFYDTVSKSRQRVISDTSTVLAREPNNISALNLRAEANYTESRYDEALGDTNTVLKLDPRNFEALLRRARLNRYAFQNPQAALADFTAAIGVDPNQTEAREGRAAMLIQMGNYPLALEDAEAMIEMSEDDPFVSTFRGFIFLHLDRPAEALEDFSEALEAEADNIEARYGRGLALLAQQQAEAALPDLEAAREHQDGLGYINDVFYQSHPSAELSLARAYMQLGRMADAQPLINASIEQSPDWYLPYLIRARYHRATGDIAAARDDLREAIEYAQTPAERAAIEAEQRREP</sequence>
<organism evidence="10 11">
    <name type="scientific">Oscillochloris trichoides DG-6</name>
    <dbReference type="NCBI Taxonomy" id="765420"/>
    <lineage>
        <taxon>Bacteria</taxon>
        <taxon>Bacillati</taxon>
        <taxon>Chloroflexota</taxon>
        <taxon>Chloroflexia</taxon>
        <taxon>Chloroflexales</taxon>
        <taxon>Chloroflexineae</taxon>
        <taxon>Oscillochloridaceae</taxon>
        <taxon>Oscillochloris</taxon>
    </lineage>
</organism>
<keyword evidence="8" id="KW-0812">Transmembrane</keyword>
<dbReference type="PROSITE" id="PS00107">
    <property type="entry name" value="PROTEIN_KINASE_ATP"/>
    <property type="match status" value="1"/>
</dbReference>
<feature type="transmembrane region" description="Helical" evidence="8">
    <location>
        <begin position="364"/>
        <end position="389"/>
    </location>
</feature>
<dbReference type="InterPro" id="IPR000719">
    <property type="entry name" value="Prot_kinase_dom"/>
</dbReference>
<keyword evidence="3 7" id="KW-0547">Nucleotide-binding</keyword>
<dbReference type="SUPFAM" id="SSF56112">
    <property type="entry name" value="Protein kinase-like (PK-like)"/>
    <property type="match status" value="1"/>
</dbReference>
<feature type="binding site" evidence="7">
    <location>
        <position position="42"/>
    </location>
    <ligand>
        <name>ATP</name>
        <dbReference type="ChEBI" id="CHEBI:30616"/>
    </ligand>
</feature>
<dbReference type="Proteomes" id="UP000054010">
    <property type="component" value="Unassembled WGS sequence"/>
</dbReference>
<dbReference type="InterPro" id="IPR011990">
    <property type="entry name" value="TPR-like_helical_dom_sf"/>
</dbReference>
<keyword evidence="6" id="KW-0802">TPR repeat</keyword>
<feature type="repeat" description="TPR" evidence="6">
    <location>
        <begin position="583"/>
        <end position="616"/>
    </location>
</feature>
<keyword evidence="11" id="KW-1185">Reference proteome</keyword>
<dbReference type="SMART" id="SM00028">
    <property type="entry name" value="TPR"/>
    <property type="match status" value="9"/>
</dbReference>
<dbReference type="GO" id="GO:0005524">
    <property type="term" value="F:ATP binding"/>
    <property type="evidence" value="ECO:0007669"/>
    <property type="project" value="UniProtKB-UniRule"/>
</dbReference>
<dbReference type="eggNOG" id="COG0515">
    <property type="taxonomic scope" value="Bacteria"/>
</dbReference>
<dbReference type="PROSITE" id="PS50005">
    <property type="entry name" value="TPR"/>
    <property type="match status" value="1"/>
</dbReference>
<gene>
    <name evidence="10" type="ORF">OSCT_3196</name>
</gene>
<dbReference type="AlphaFoldDB" id="E1IIP5"/>
<dbReference type="PROSITE" id="PS50011">
    <property type="entry name" value="PROTEIN_KINASE_DOM"/>
    <property type="match status" value="1"/>
</dbReference>
<evidence type="ECO:0000256" key="5">
    <source>
        <dbReference type="ARBA" id="ARBA00022840"/>
    </source>
</evidence>
<dbReference type="PANTHER" id="PTHR43289:SF6">
    <property type="entry name" value="SERINE_THREONINE-PROTEIN KINASE NEKL-3"/>
    <property type="match status" value="1"/>
</dbReference>
<feature type="domain" description="Protein kinase" evidence="9">
    <location>
        <begin position="13"/>
        <end position="302"/>
    </location>
</feature>
<dbReference type="InterPro" id="IPR017441">
    <property type="entry name" value="Protein_kinase_ATP_BS"/>
</dbReference>
<dbReference type="EC" id="2.7.11.1" evidence="1"/>
<evidence type="ECO:0000313" key="11">
    <source>
        <dbReference type="Proteomes" id="UP000054010"/>
    </source>
</evidence>
<proteinExistence type="predicted"/>
<comment type="caution">
    <text evidence="10">The sequence shown here is derived from an EMBL/GenBank/DDBJ whole genome shotgun (WGS) entry which is preliminary data.</text>
</comment>
<evidence type="ECO:0000256" key="4">
    <source>
        <dbReference type="ARBA" id="ARBA00022777"/>
    </source>
</evidence>
<keyword evidence="8" id="KW-1133">Transmembrane helix</keyword>
<name>E1IIP5_9CHLR</name>
<accession>E1IIP5</accession>
<dbReference type="Pfam" id="PF13432">
    <property type="entry name" value="TPR_16"/>
    <property type="match status" value="3"/>
</dbReference>
<reference evidence="10 11" key="1">
    <citation type="journal article" date="2011" name="J. Bacteriol.">
        <title>Draft genome sequence of the anoxygenic filamentous phototrophic bacterium Oscillochloris trichoides subsp. DG-6.</title>
        <authorList>
            <person name="Kuznetsov B.B."/>
            <person name="Ivanovsky R.N."/>
            <person name="Keppen O.I."/>
            <person name="Sukhacheva M.V."/>
            <person name="Bumazhkin B.K."/>
            <person name="Patutina E.O."/>
            <person name="Beletsky A.V."/>
            <person name="Mardanov A.V."/>
            <person name="Baslerov R.V."/>
            <person name="Panteleeva A.N."/>
            <person name="Kolganova T.V."/>
            <person name="Ravin N.V."/>
            <person name="Skryabin K.G."/>
        </authorList>
    </citation>
    <scope>NUCLEOTIDE SEQUENCE [LARGE SCALE GENOMIC DNA]</scope>
    <source>
        <strain evidence="10 11">DG-6</strain>
    </source>
</reference>
<evidence type="ECO:0000256" key="3">
    <source>
        <dbReference type="ARBA" id="ARBA00022741"/>
    </source>
</evidence>
<evidence type="ECO:0000256" key="1">
    <source>
        <dbReference type="ARBA" id="ARBA00012513"/>
    </source>
</evidence>
<dbReference type="CDD" id="cd14014">
    <property type="entry name" value="STKc_PknB_like"/>
    <property type="match status" value="1"/>
</dbReference>
<dbReference type="SUPFAM" id="SSF48439">
    <property type="entry name" value="Protein prenylyltransferase"/>
    <property type="match status" value="1"/>
</dbReference>
<dbReference type="Pfam" id="PF00069">
    <property type="entry name" value="Pkinase"/>
    <property type="match status" value="1"/>
</dbReference>
<evidence type="ECO:0000256" key="8">
    <source>
        <dbReference type="SAM" id="Phobius"/>
    </source>
</evidence>
<evidence type="ECO:0000256" key="2">
    <source>
        <dbReference type="ARBA" id="ARBA00022679"/>
    </source>
</evidence>
<keyword evidence="4 10" id="KW-0418">Kinase</keyword>
<keyword evidence="8" id="KW-0472">Membrane</keyword>
<dbReference type="GO" id="GO:0004674">
    <property type="term" value="F:protein serine/threonine kinase activity"/>
    <property type="evidence" value="ECO:0007669"/>
    <property type="project" value="UniProtKB-EC"/>
</dbReference>
<dbReference type="InterPro" id="IPR008271">
    <property type="entry name" value="Ser/Thr_kinase_AS"/>
</dbReference>
<evidence type="ECO:0000256" key="7">
    <source>
        <dbReference type="PROSITE-ProRule" id="PRU10141"/>
    </source>
</evidence>
<evidence type="ECO:0000313" key="10">
    <source>
        <dbReference type="EMBL" id="EFO78951.1"/>
    </source>
</evidence>
<dbReference type="Gene3D" id="1.10.510.10">
    <property type="entry name" value="Transferase(Phosphotransferase) domain 1"/>
    <property type="match status" value="1"/>
</dbReference>
<dbReference type="InterPro" id="IPR019734">
    <property type="entry name" value="TPR_rpt"/>
</dbReference>
<protein>
    <recommendedName>
        <fullName evidence="1">non-specific serine/threonine protein kinase</fullName>
        <ecNumber evidence="1">2.7.11.1</ecNumber>
    </recommendedName>
</protein>
<evidence type="ECO:0000259" key="9">
    <source>
        <dbReference type="PROSITE" id="PS50011"/>
    </source>
</evidence>
<dbReference type="Gene3D" id="3.30.200.20">
    <property type="entry name" value="Phosphorylase Kinase, domain 1"/>
    <property type="match status" value="1"/>
</dbReference>
<keyword evidence="5 7" id="KW-0067">ATP-binding</keyword>
<dbReference type="HOGENOM" id="CLU_015664_0_0_0"/>
<dbReference type="STRING" id="765420.OSCT_3196"/>
<dbReference type="PANTHER" id="PTHR43289">
    <property type="entry name" value="MITOGEN-ACTIVATED PROTEIN KINASE KINASE KINASE 20-RELATED"/>
    <property type="match status" value="1"/>
</dbReference>
<dbReference type="Gene3D" id="1.25.40.10">
    <property type="entry name" value="Tetratricopeptide repeat domain"/>
    <property type="match status" value="3"/>
</dbReference>
<dbReference type="PROSITE" id="PS00108">
    <property type="entry name" value="PROTEIN_KINASE_ST"/>
    <property type="match status" value="1"/>
</dbReference>
<dbReference type="SUPFAM" id="SSF48452">
    <property type="entry name" value="TPR-like"/>
    <property type="match status" value="1"/>
</dbReference>